<name>A0AB36B976_CLOIN</name>
<accession>A0AB36B976</accession>
<organism evidence="1 2">
    <name type="scientific">Clostridium innocuum</name>
    <dbReference type="NCBI Taxonomy" id="1522"/>
    <lineage>
        <taxon>Bacteria</taxon>
        <taxon>Bacillati</taxon>
        <taxon>Bacillota</taxon>
        <taxon>Clostridia</taxon>
        <taxon>Eubacteriales</taxon>
        <taxon>Clostridiaceae</taxon>
        <taxon>Clostridium</taxon>
    </lineage>
</organism>
<reference evidence="1" key="1">
    <citation type="journal article" date="2019" name="Nat. Med.">
        <title>A library of human gut bacterial isolates paired with longitudinal multiomics data enables mechanistic microbiome research.</title>
        <authorList>
            <person name="Poyet M."/>
            <person name="Groussin M."/>
            <person name="Gibbons S.M."/>
            <person name="Avila-Pacheco J."/>
            <person name="Jiang X."/>
            <person name="Kearney S.M."/>
            <person name="Perrotta A.R."/>
            <person name="Berdy B."/>
            <person name="Zhao S."/>
            <person name="Lieberman T.D."/>
            <person name="Swanson P.K."/>
            <person name="Smith M."/>
            <person name="Roesemann S."/>
            <person name="Alexander J.E."/>
            <person name="Rich S.A."/>
            <person name="Livny J."/>
            <person name="Vlamakis H."/>
            <person name="Clish C."/>
            <person name="Bullock K."/>
            <person name="Deik A."/>
            <person name="Scott J."/>
            <person name="Pierce K.A."/>
            <person name="Xavier R.J."/>
            <person name="Alm E.J."/>
        </authorList>
    </citation>
    <scope>NUCLEOTIDE SEQUENCE</scope>
    <source>
        <strain evidence="1">BIOML-A12</strain>
    </source>
</reference>
<sequence length="64" mass="7453">MNKKAINFDLDTKKLREFHPKGITQAYTDIRNFLESMGFEHRQGSGYVSKEPMRYATVDAIVEK</sequence>
<dbReference type="Proteomes" id="UP000604383">
    <property type="component" value="Unassembled WGS sequence"/>
</dbReference>
<proteinExistence type="predicted"/>
<evidence type="ECO:0000313" key="1">
    <source>
        <dbReference type="EMBL" id="MZH56883.1"/>
    </source>
</evidence>
<protein>
    <submittedName>
        <fullName evidence="1">Uncharacterized protein</fullName>
    </submittedName>
</protein>
<gene>
    <name evidence="1" type="ORF">GT664_14295</name>
</gene>
<dbReference type="RefSeq" id="WP_002607800.1">
    <property type="nucleotide sequence ID" value="NZ_JAHOLM010000014.1"/>
</dbReference>
<dbReference type="EMBL" id="WWTN01000025">
    <property type="protein sequence ID" value="MZH56883.1"/>
    <property type="molecule type" value="Genomic_DNA"/>
</dbReference>
<evidence type="ECO:0000313" key="2">
    <source>
        <dbReference type="Proteomes" id="UP000604383"/>
    </source>
</evidence>
<dbReference type="AlphaFoldDB" id="A0AB36B976"/>
<dbReference type="Gene3D" id="3.30.70.240">
    <property type="match status" value="1"/>
</dbReference>
<comment type="caution">
    <text evidence="1">The sequence shown here is derived from an EMBL/GenBank/DDBJ whole genome shotgun (WGS) entry which is preliminary data.</text>
</comment>